<evidence type="ECO:0000313" key="3">
    <source>
        <dbReference type="EMBL" id="KAK7747669.1"/>
    </source>
</evidence>
<reference evidence="3 4" key="1">
    <citation type="submission" date="2024-02" db="EMBL/GenBank/DDBJ databases">
        <title>De novo assembly and annotation of 12 fungi associated with fruit tree decline syndrome in Ontario, Canada.</title>
        <authorList>
            <person name="Sulman M."/>
            <person name="Ellouze W."/>
            <person name="Ilyukhin E."/>
        </authorList>
    </citation>
    <scope>NUCLEOTIDE SEQUENCE [LARGE SCALE GENOMIC DNA]</scope>
    <source>
        <strain evidence="3 4">M11/M66-122</strain>
    </source>
</reference>
<feature type="region of interest" description="Disordered" evidence="1">
    <location>
        <begin position="232"/>
        <end position="340"/>
    </location>
</feature>
<feature type="compositionally biased region" description="Low complexity" evidence="1">
    <location>
        <begin position="252"/>
        <end position="313"/>
    </location>
</feature>
<feature type="chain" id="PRO_5042867424" evidence="2">
    <location>
        <begin position="42"/>
        <end position="340"/>
    </location>
</feature>
<sequence length="340" mass="35650">MIPKMGPRATTTAAASSLAGAAVLLNLLLPLLLLLPQPASCAFSLDTVATDVWYYVHNHLADTTSAACLAAYAAPIACDDTLLKLVSSESPNFDPGPDDLARVCAAPCRAALEAYVAGVEAACKLEDGDAALVSANVKPRPRVPVAVVGQIFQYEYAWACSKDSSSWCYLSYPTSGVWARTDFSCDNECATQFFSNAHELPGADYLFSVYTLTERSDWWENQWDEGWEHVLECRDGDDDGGDGDDGGDEGDSSSSSSTSRDNNSSRTSTTSSDDGTPTAASTATTTTATTAATTAATTTTTEPSSTAADATASVASELPTSTSDSAAAGRLRSPFRGIWF</sequence>
<keyword evidence="2" id="KW-0732">Signal</keyword>
<protein>
    <submittedName>
        <fullName evidence="3">Uncharacterized protein</fullName>
    </submittedName>
</protein>
<feature type="compositionally biased region" description="Acidic residues" evidence="1">
    <location>
        <begin position="235"/>
        <end position="251"/>
    </location>
</feature>
<evidence type="ECO:0000313" key="4">
    <source>
        <dbReference type="Proteomes" id="UP001320420"/>
    </source>
</evidence>
<keyword evidence="4" id="KW-1185">Reference proteome</keyword>
<evidence type="ECO:0000256" key="1">
    <source>
        <dbReference type="SAM" id="MobiDB-lite"/>
    </source>
</evidence>
<dbReference type="EMBL" id="JAKJXP020000089">
    <property type="protein sequence ID" value="KAK7747669.1"/>
    <property type="molecule type" value="Genomic_DNA"/>
</dbReference>
<name>A0AAN9UG46_9PEZI</name>
<accession>A0AAN9UG46</accession>
<evidence type="ECO:0000256" key="2">
    <source>
        <dbReference type="SAM" id="SignalP"/>
    </source>
</evidence>
<feature type="signal peptide" evidence="2">
    <location>
        <begin position="1"/>
        <end position="41"/>
    </location>
</feature>
<organism evidence="3 4">
    <name type="scientific">Diatrype stigma</name>
    <dbReference type="NCBI Taxonomy" id="117547"/>
    <lineage>
        <taxon>Eukaryota</taxon>
        <taxon>Fungi</taxon>
        <taxon>Dikarya</taxon>
        <taxon>Ascomycota</taxon>
        <taxon>Pezizomycotina</taxon>
        <taxon>Sordariomycetes</taxon>
        <taxon>Xylariomycetidae</taxon>
        <taxon>Xylariales</taxon>
        <taxon>Diatrypaceae</taxon>
        <taxon>Diatrype</taxon>
    </lineage>
</organism>
<dbReference type="Proteomes" id="UP001320420">
    <property type="component" value="Unassembled WGS sequence"/>
</dbReference>
<comment type="caution">
    <text evidence="3">The sequence shown here is derived from an EMBL/GenBank/DDBJ whole genome shotgun (WGS) entry which is preliminary data.</text>
</comment>
<proteinExistence type="predicted"/>
<gene>
    <name evidence="3" type="ORF">SLS62_008995</name>
</gene>
<dbReference type="AlphaFoldDB" id="A0AAN9UG46"/>